<dbReference type="RefSeq" id="WP_070393514.1">
    <property type="nucleotide sequence ID" value="NZ_CP017599.1"/>
</dbReference>
<sequence length="169" mass="18251">MTMSRVKAILATMLLSIVLLVTSCAQKAPSRFDQAQQASSQARSGQAVTKNATQGSQFNKFFPPSGGGYQRVYTQEKKGFAQAKLKKDGTEVAVLSISDTSSTPTTAAKYQQSGQTIAGYPAREIGSTQTAILVGKRYQVKIQSRDKSFTASDRKAWLAKFNLSGLSRL</sequence>
<accession>A0A1D8TTZ0</accession>
<dbReference type="Proteomes" id="UP000177870">
    <property type="component" value="Chromosome"/>
</dbReference>
<dbReference type="EMBL" id="CP017599">
    <property type="protein sequence ID" value="AOX01064.1"/>
    <property type="molecule type" value="Genomic_DNA"/>
</dbReference>
<proteinExistence type="predicted"/>
<gene>
    <name evidence="2" type="ORF">BJP34_17915</name>
</gene>
<dbReference type="STRING" id="1458985.BJP34_17915"/>
<evidence type="ECO:0000313" key="2">
    <source>
        <dbReference type="EMBL" id="AOX01064.1"/>
    </source>
</evidence>
<evidence type="ECO:0000313" key="3">
    <source>
        <dbReference type="Proteomes" id="UP000177870"/>
    </source>
</evidence>
<dbReference type="PROSITE" id="PS51257">
    <property type="entry name" value="PROKAR_LIPOPROTEIN"/>
    <property type="match status" value="1"/>
</dbReference>
<organism evidence="2 3">
    <name type="scientific">Moorena producens PAL-8-15-08-1</name>
    <dbReference type="NCBI Taxonomy" id="1458985"/>
    <lineage>
        <taxon>Bacteria</taxon>
        <taxon>Bacillati</taxon>
        <taxon>Cyanobacteriota</taxon>
        <taxon>Cyanophyceae</taxon>
        <taxon>Coleofasciculales</taxon>
        <taxon>Coleofasciculaceae</taxon>
        <taxon>Moorena</taxon>
    </lineage>
</organism>
<dbReference type="AlphaFoldDB" id="A0A1D8TTZ0"/>
<feature type="signal peptide" evidence="1">
    <location>
        <begin position="1"/>
        <end position="27"/>
    </location>
</feature>
<name>A0A1D8TTZ0_9CYAN</name>
<evidence type="ECO:0000256" key="1">
    <source>
        <dbReference type="SAM" id="SignalP"/>
    </source>
</evidence>
<protein>
    <submittedName>
        <fullName evidence="2">Uncharacterized protein</fullName>
    </submittedName>
</protein>
<reference evidence="3" key="1">
    <citation type="submission" date="2016-10" db="EMBL/GenBank/DDBJ databases">
        <title>Comparative genomics uncovers the prolific and rare metabolic potential of the cyanobacterial genus Moorea.</title>
        <authorList>
            <person name="Leao T."/>
            <person name="Castelao G."/>
            <person name="Korobeynikov A."/>
            <person name="Monroe E.A."/>
            <person name="Podell S."/>
            <person name="Glukhov E."/>
            <person name="Allen E."/>
            <person name="Gerwick W.H."/>
            <person name="Gerwick L."/>
        </authorList>
    </citation>
    <scope>NUCLEOTIDE SEQUENCE [LARGE SCALE GENOMIC DNA]</scope>
    <source>
        <strain evidence="3">PAL-8-15-08-1</strain>
    </source>
</reference>
<feature type="chain" id="PRO_5009438839" evidence="1">
    <location>
        <begin position="28"/>
        <end position="169"/>
    </location>
</feature>
<dbReference type="KEGG" id="mpro:BJP34_17915"/>
<dbReference type="OrthoDB" id="5517735at2"/>
<keyword evidence="1" id="KW-0732">Signal</keyword>